<comment type="caution">
    <text evidence="2">The sequence shown here is derived from an EMBL/GenBank/DDBJ whole genome shotgun (WGS) entry which is preliminary data.</text>
</comment>
<protein>
    <submittedName>
        <fullName evidence="2">Uncharacterized protein</fullName>
    </submittedName>
</protein>
<accession>A0A0F9U6A5</accession>
<organism evidence="2">
    <name type="scientific">marine sediment metagenome</name>
    <dbReference type="NCBI Taxonomy" id="412755"/>
    <lineage>
        <taxon>unclassified sequences</taxon>
        <taxon>metagenomes</taxon>
        <taxon>ecological metagenomes</taxon>
    </lineage>
</organism>
<evidence type="ECO:0000313" key="2">
    <source>
        <dbReference type="EMBL" id="KKN49203.1"/>
    </source>
</evidence>
<reference evidence="2" key="1">
    <citation type="journal article" date="2015" name="Nature">
        <title>Complex archaea that bridge the gap between prokaryotes and eukaryotes.</title>
        <authorList>
            <person name="Spang A."/>
            <person name="Saw J.H."/>
            <person name="Jorgensen S.L."/>
            <person name="Zaremba-Niedzwiedzka K."/>
            <person name="Martijn J."/>
            <person name="Lind A.E."/>
            <person name="van Eijk R."/>
            <person name="Schleper C."/>
            <person name="Guy L."/>
            <person name="Ettema T.J."/>
        </authorList>
    </citation>
    <scope>NUCLEOTIDE SEQUENCE</scope>
</reference>
<proteinExistence type="predicted"/>
<sequence>MSDQSNELLARQAAARRRQLAAKQQTSAGGIQSLEGSQAGGLTPEQQLAIKAAQARSKAEQRRRTAVTSGMSDADLTALLEAEAMAGPWDKYQRPTQPITVEVPGLGVVEFPSGMAIEDIEKALEPYRLAAQAASSQNGGGRNPAMQAALLEKAKREKARRSKTNMTEQTMSGVNEGIAGIFGAPVDLMTGAINAGKEGLNALIGTDFQPIENPIGGSETFRDILAPTISEIQPQNAAQRFGRRVGTEVGAMAVPGGIMLRGAKAPLAVAGGEVASALGSGIAGQASREIAPESDTADLVASLLGGMSPVAASRAMRPSPKAPTLDELQAQSSAGYEAVRESGATLSPKSSDALAAGIESAFGTRPATRRMNPKAAIAAEELASDMRQRPPSIAEVDEARQWIGDNVAGSNEAGERRLGMLMKDAIDNHLDQLQPGDVTGTNRANEVVAALTGAREKSRRVHKSQLFEAEDTGLVAKGLRRAATTGTGGNEINAIRQNVRRVLENPKLRRGYNDTELQAMRDIADGTPTQNAMRLLGRLAPTAGGLPLITGVGFASSGGALGGPFGAVAGMAPSIIGQGAKHLGERSTRKKISELGELIRNGKPLPKKAASDLERSVVAALMAQKTAPAAAEVSEHDRKSAVIRALMEMEARQ</sequence>
<evidence type="ECO:0000256" key="1">
    <source>
        <dbReference type="SAM" id="MobiDB-lite"/>
    </source>
</evidence>
<dbReference type="AlphaFoldDB" id="A0A0F9U6A5"/>
<feature type="region of interest" description="Disordered" evidence="1">
    <location>
        <begin position="314"/>
        <end position="351"/>
    </location>
</feature>
<feature type="region of interest" description="Disordered" evidence="1">
    <location>
        <begin position="19"/>
        <end position="45"/>
    </location>
</feature>
<name>A0A0F9U6A5_9ZZZZ</name>
<feature type="compositionally biased region" description="Polar residues" evidence="1">
    <location>
        <begin position="26"/>
        <end position="36"/>
    </location>
</feature>
<dbReference type="EMBL" id="LAZR01001178">
    <property type="protein sequence ID" value="KKN49203.1"/>
    <property type="molecule type" value="Genomic_DNA"/>
</dbReference>
<gene>
    <name evidence="2" type="ORF">LCGC14_0645000</name>
</gene>